<dbReference type="Proteomes" id="UP000523545">
    <property type="component" value="Unassembled WGS sequence"/>
</dbReference>
<organism evidence="1 2">
    <name type="scientific">Micromonospora jinlongensis</name>
    <dbReference type="NCBI Taxonomy" id="1287877"/>
    <lineage>
        <taxon>Bacteria</taxon>
        <taxon>Bacillati</taxon>
        <taxon>Actinomycetota</taxon>
        <taxon>Actinomycetes</taxon>
        <taxon>Micromonosporales</taxon>
        <taxon>Micromonosporaceae</taxon>
        <taxon>Micromonospora</taxon>
    </lineage>
</organism>
<evidence type="ECO:0000313" key="2">
    <source>
        <dbReference type="Proteomes" id="UP000523545"/>
    </source>
</evidence>
<protein>
    <submittedName>
        <fullName evidence="1">Uncharacterized protein</fullName>
    </submittedName>
</protein>
<comment type="caution">
    <text evidence="1">The sequence shown here is derived from an EMBL/GenBank/DDBJ whole genome shotgun (WGS) entry which is preliminary data.</text>
</comment>
<dbReference type="EMBL" id="JACCHK010000001">
    <property type="protein sequence ID" value="NYH42624.1"/>
    <property type="molecule type" value="Genomic_DNA"/>
</dbReference>
<sequence length="99" mass="10400">MPAARRDGPSPRDARLSGLEVWLTGTPAELDAATAALVDAGHLTQRGTRRPLTGSDAGRYRLYLRLSVTAGRQRPIGTPDASGGALIDLAAARAQRRPA</sequence>
<evidence type="ECO:0000313" key="1">
    <source>
        <dbReference type="EMBL" id="NYH42624.1"/>
    </source>
</evidence>
<dbReference type="RefSeq" id="WP_179780383.1">
    <property type="nucleotide sequence ID" value="NZ_JACCHK010000001.1"/>
</dbReference>
<accession>A0A7Y9X0M3</accession>
<name>A0A7Y9X0M3_9ACTN</name>
<reference evidence="1 2" key="1">
    <citation type="submission" date="2020-07" db="EMBL/GenBank/DDBJ databases">
        <title>Sequencing the genomes of 1000 actinobacteria strains.</title>
        <authorList>
            <person name="Klenk H.-P."/>
        </authorList>
    </citation>
    <scope>NUCLEOTIDE SEQUENCE [LARGE SCALE GENOMIC DNA]</scope>
    <source>
        <strain evidence="1 2">DSM 45876</strain>
    </source>
</reference>
<proteinExistence type="predicted"/>
<gene>
    <name evidence="1" type="ORF">HNR22_002351</name>
</gene>
<dbReference type="AlphaFoldDB" id="A0A7Y9X0M3"/>
<keyword evidence="2" id="KW-1185">Reference proteome</keyword>